<evidence type="ECO:0000313" key="2">
    <source>
        <dbReference type="Proteomes" id="UP001496674"/>
    </source>
</evidence>
<keyword evidence="2" id="KW-1185">Reference proteome</keyword>
<reference evidence="1 2" key="1">
    <citation type="submission" date="2023-04" db="EMBL/GenBank/DDBJ databases">
        <title>Draft genome sequence of acteroides sedimenti strain YN3PY1.</title>
        <authorList>
            <person name="Yoshida N."/>
        </authorList>
    </citation>
    <scope>NUCLEOTIDE SEQUENCE [LARGE SCALE GENOMIC DNA]</scope>
    <source>
        <strain evidence="1 2">YN3PY1</strain>
    </source>
</reference>
<dbReference type="EMBL" id="AP028055">
    <property type="protein sequence ID" value="BEH00324.1"/>
    <property type="molecule type" value="Genomic_DNA"/>
</dbReference>
<accession>A0ABM8IEG3</accession>
<sequence length="146" mass="16999">MQAQNSHKNLNQAELLRKYIGVWKAEVGKDTTNWFEFAAYGENALTGNFKMKVKDKIIFQNKQLWGYDSKANKIIGVELERDSGMMILYICGFVSENVLEGVAIRNITHPEIVSEKFYEEFKSPDMYIQNFTENNQKISITFKRIK</sequence>
<organism evidence="1 2">
    <name type="scientific">Bacteroides sedimenti</name>
    <dbReference type="NCBI Taxonomy" id="2136147"/>
    <lineage>
        <taxon>Bacteria</taxon>
        <taxon>Pseudomonadati</taxon>
        <taxon>Bacteroidota</taxon>
        <taxon>Bacteroidia</taxon>
        <taxon>Bacteroidales</taxon>
        <taxon>Bacteroidaceae</taxon>
        <taxon>Bacteroides</taxon>
    </lineage>
</organism>
<dbReference type="Proteomes" id="UP001496674">
    <property type="component" value="Chromosome"/>
</dbReference>
<evidence type="ECO:0008006" key="3">
    <source>
        <dbReference type="Google" id="ProtNLM"/>
    </source>
</evidence>
<proteinExistence type="predicted"/>
<protein>
    <recommendedName>
        <fullName evidence="3">DUF1579 domain-containing protein</fullName>
    </recommendedName>
</protein>
<evidence type="ECO:0000313" key="1">
    <source>
        <dbReference type="EMBL" id="BEH00324.1"/>
    </source>
</evidence>
<name>A0ABM8IEG3_9BACE</name>
<gene>
    <name evidence="1" type="ORF">BSYN_25880</name>
</gene>